<dbReference type="InterPro" id="IPR050879">
    <property type="entry name" value="Acyltransferase_3"/>
</dbReference>
<keyword evidence="1" id="KW-0812">Transmembrane</keyword>
<feature type="transmembrane region" description="Helical" evidence="1">
    <location>
        <begin position="54"/>
        <end position="75"/>
    </location>
</feature>
<keyword evidence="1" id="KW-1133">Transmembrane helix</keyword>
<keyword evidence="1" id="KW-0472">Membrane</keyword>
<dbReference type="GO" id="GO:0016747">
    <property type="term" value="F:acyltransferase activity, transferring groups other than amino-acyl groups"/>
    <property type="evidence" value="ECO:0007669"/>
    <property type="project" value="InterPro"/>
</dbReference>
<evidence type="ECO:0000313" key="3">
    <source>
        <dbReference type="EMBL" id="KPL53075.1"/>
    </source>
</evidence>
<feature type="transmembrane region" description="Helical" evidence="1">
    <location>
        <begin position="200"/>
        <end position="216"/>
    </location>
</feature>
<accession>A0A0P6W1L3</accession>
<dbReference type="PANTHER" id="PTHR23028:SF134">
    <property type="entry name" value="PUTATIVE (AFU_ORTHOLOGUE AFUA_4G08520)-RELATED"/>
    <property type="match status" value="1"/>
</dbReference>
<evidence type="ECO:0000256" key="1">
    <source>
        <dbReference type="SAM" id="Phobius"/>
    </source>
</evidence>
<evidence type="ECO:0000259" key="2">
    <source>
        <dbReference type="Pfam" id="PF01757"/>
    </source>
</evidence>
<proteinExistence type="predicted"/>
<dbReference type="InterPro" id="IPR002656">
    <property type="entry name" value="Acyl_transf_3_dom"/>
</dbReference>
<dbReference type="STRING" id="665126.ABB55_13325"/>
<dbReference type="Proteomes" id="UP000048984">
    <property type="component" value="Unassembled WGS sequence"/>
</dbReference>
<feature type="domain" description="Acyltransferase 3" evidence="2">
    <location>
        <begin position="12"/>
        <end position="307"/>
    </location>
</feature>
<feature type="transmembrane region" description="Helical" evidence="1">
    <location>
        <begin position="287"/>
        <end position="308"/>
    </location>
</feature>
<feature type="transmembrane region" description="Helical" evidence="1">
    <location>
        <begin position="222"/>
        <end position="240"/>
    </location>
</feature>
<evidence type="ECO:0000313" key="4">
    <source>
        <dbReference type="Proteomes" id="UP000048984"/>
    </source>
</evidence>
<dbReference type="EMBL" id="LJYW01000001">
    <property type="protein sequence ID" value="KPL53075.1"/>
    <property type="molecule type" value="Genomic_DNA"/>
</dbReference>
<dbReference type="AlphaFoldDB" id="A0A0P6W1L3"/>
<gene>
    <name evidence="3" type="ORF">ABB55_13325</name>
</gene>
<feature type="transmembrane region" description="Helical" evidence="1">
    <location>
        <begin position="15"/>
        <end position="33"/>
    </location>
</feature>
<organism evidence="3 4">
    <name type="scientific">Prosthecodimorpha hirschii</name>
    <dbReference type="NCBI Taxonomy" id="665126"/>
    <lineage>
        <taxon>Bacteria</taxon>
        <taxon>Pseudomonadati</taxon>
        <taxon>Pseudomonadota</taxon>
        <taxon>Alphaproteobacteria</taxon>
        <taxon>Hyphomicrobiales</taxon>
        <taxon>Ancalomicrobiaceae</taxon>
        <taxon>Prosthecodimorpha</taxon>
    </lineage>
</organism>
<dbReference type="PANTHER" id="PTHR23028">
    <property type="entry name" value="ACETYLTRANSFERASE"/>
    <property type="match status" value="1"/>
</dbReference>
<feature type="transmembrane region" description="Helical" evidence="1">
    <location>
        <begin position="111"/>
        <end position="132"/>
    </location>
</feature>
<dbReference type="Pfam" id="PF01757">
    <property type="entry name" value="Acyl_transf_3"/>
    <property type="match status" value="1"/>
</dbReference>
<reference evidence="3 4" key="1">
    <citation type="submission" date="2015-09" db="EMBL/GenBank/DDBJ databases">
        <authorList>
            <person name="Jackson K.R."/>
            <person name="Lunt B.L."/>
            <person name="Fisher J.N.B."/>
            <person name="Gardner A.V."/>
            <person name="Bailey M.E."/>
            <person name="Deus L.M."/>
            <person name="Earl A.S."/>
            <person name="Gibby P.D."/>
            <person name="Hartmann K.A."/>
            <person name="Liu J.E."/>
            <person name="Manci A.M."/>
            <person name="Nielsen D.A."/>
            <person name="Solomon M.B."/>
            <person name="Breakwell D.P."/>
            <person name="Burnett S.H."/>
            <person name="Grose J.H."/>
        </authorList>
    </citation>
    <scope>NUCLEOTIDE SEQUENCE [LARGE SCALE GENOMIC DNA]</scope>
    <source>
        <strain evidence="3 4">16</strain>
    </source>
</reference>
<sequence length="338" mass="35622">MNNYLVGGPLMESGYLAVDLFFIISGFVNSHALSRMVEATGSTPGFLRARLRRLYPLFALGLALGFSIELAKALAAAEPGRAATKAISELAVSMLAVPDFRETMVVPLNPVFWSLILEALAYWLHGHVLWSIPAARLRIGVGIGLAGLVGIAFGMGSLDLGANRETFALAAYRIAFGYAAGMLLYRLFQAGRLPRLETGGALIALSALAVFASPVAPALRPVYDLIAVALIFPILVAAAAETDLDGALRSPVLWAGRMSYALYALHVPILFLVVFVIRITIGRSLAIAPDAMLCLAFMATLTLVTILASGFNRRLAAAGGGIEPALAASRGVDPVGRS</sequence>
<feature type="transmembrane region" description="Helical" evidence="1">
    <location>
        <begin position="139"/>
        <end position="158"/>
    </location>
</feature>
<name>A0A0P6W1L3_9HYPH</name>
<protein>
    <recommendedName>
        <fullName evidence="2">Acyltransferase 3 domain-containing protein</fullName>
    </recommendedName>
</protein>
<feature type="transmembrane region" description="Helical" evidence="1">
    <location>
        <begin position="170"/>
        <end position="188"/>
    </location>
</feature>
<keyword evidence="4" id="KW-1185">Reference proteome</keyword>
<feature type="transmembrane region" description="Helical" evidence="1">
    <location>
        <begin position="260"/>
        <end position="281"/>
    </location>
</feature>
<comment type="caution">
    <text evidence="3">The sequence shown here is derived from an EMBL/GenBank/DDBJ whole genome shotgun (WGS) entry which is preliminary data.</text>
</comment>
<reference evidence="3 4" key="2">
    <citation type="submission" date="2015-10" db="EMBL/GenBank/DDBJ databases">
        <title>Draft Genome Sequence of Prosthecomicrobium hirschii ATCC 27832.</title>
        <authorList>
            <person name="Daniel J."/>
            <person name="Givan S.A."/>
            <person name="Brun Y.V."/>
            <person name="Brown P.J."/>
        </authorList>
    </citation>
    <scope>NUCLEOTIDE SEQUENCE [LARGE SCALE GENOMIC DNA]</scope>
    <source>
        <strain evidence="3 4">16</strain>
    </source>
</reference>